<dbReference type="Gene3D" id="1.10.10.10">
    <property type="entry name" value="Winged helix-like DNA-binding domain superfamily/Winged helix DNA-binding domain"/>
    <property type="match status" value="1"/>
</dbReference>
<keyword evidence="5" id="KW-1133">Transmembrane helix</keyword>
<dbReference type="InterPro" id="IPR036388">
    <property type="entry name" value="WH-like_DNA-bd_sf"/>
</dbReference>
<dbReference type="GO" id="GO:0006493">
    <property type="term" value="P:protein O-linked glycosylation"/>
    <property type="evidence" value="ECO:0007669"/>
    <property type="project" value="InterPro"/>
</dbReference>
<feature type="DNA-binding region" description="OmpR/PhoB-type" evidence="3">
    <location>
        <begin position="14"/>
        <end position="112"/>
    </location>
</feature>
<dbReference type="InterPro" id="IPR011990">
    <property type="entry name" value="TPR-like_helical_dom_sf"/>
</dbReference>
<dbReference type="Pfam" id="PF13432">
    <property type="entry name" value="TPR_16"/>
    <property type="match status" value="3"/>
</dbReference>
<protein>
    <submittedName>
        <fullName evidence="7">Winged helix-turn-helix domain-containing protein</fullName>
    </submittedName>
</protein>
<dbReference type="Gene3D" id="3.40.50.10070">
    <property type="entry name" value="TolB, N-terminal domain"/>
    <property type="match status" value="1"/>
</dbReference>
<feature type="repeat" description="TPR" evidence="2">
    <location>
        <begin position="523"/>
        <end position="556"/>
    </location>
</feature>
<feature type="transmembrane region" description="Helical" evidence="5">
    <location>
        <begin position="169"/>
        <end position="189"/>
    </location>
</feature>
<dbReference type="GO" id="GO:0097363">
    <property type="term" value="F:protein O-acetylglucosaminyltransferase activity"/>
    <property type="evidence" value="ECO:0007669"/>
    <property type="project" value="TreeGrafter"/>
</dbReference>
<keyword evidence="5" id="KW-0472">Membrane</keyword>
<keyword evidence="1 3" id="KW-0238">DNA-binding</keyword>
<dbReference type="SUPFAM" id="SSF48452">
    <property type="entry name" value="TPR-like"/>
    <property type="match status" value="2"/>
</dbReference>
<dbReference type="InterPro" id="IPR001867">
    <property type="entry name" value="OmpR/PhoB-type_DNA-bd"/>
</dbReference>
<evidence type="ECO:0000313" key="7">
    <source>
        <dbReference type="EMBL" id="QSX77235.1"/>
    </source>
</evidence>
<sequence length="734" mass="78461">MVRPTGAGNGDEQGECYRFGEVVVDVRAHTITRAGQAQSVEPKAFAVLLVLLRHADQLVLRDVLLDEVWGHRHVTPNVLTRAIAQLRAALGDHPHQPEFIQTQHALGYRFIGQLIEDPAACPPVADEDVPQAPAPVAEPAEAMAAPERFSDRRRPVVEPGKTARSGRRLWLGAGLAAVLVAAGAAWFLYPSAPGHKAADPSVAVLPFATLGGASGDDYFARGLAVEMHDALAGVPGLKVAAYPSLDGARQDLDAVSVGKRLGVATVLDATVRREGKRVRVNARLTDTRTGFTLWAQSYDRRSSDLLAVQSEIGEEVVRALLGVLPEPGRPALQRRLAPTRNLAAYDLYLKGLGQLRQPGTAPAAAIASFRQALAGDATFARAQAGICRGELLQFEAERNAAAFARASSACTQAERMDPRLREVSLAMGEMHRISGDLEAATRAYTRALEDISLRPDAYIGLARVENSRERNDVAMDYIERAHQLRPGDAQLQRERGYLHYLQGNLPAAIDAYRIATTLEPDDAATWSSLGGLQLTKGDAAAAASAFLRSLSIEPSYGALSNLGTLRYEEGRYAEAAALYRQAAALNAEDFRIFGNIGDALSAQSGATPEARAAYGRAAAMAGRYAAVKTDDSQAMALLAWYSANLGQAEAARQWLAKAEALRSEEGEVALLAAQTLARLEDGDAARARLVRARNLQVPERRIRASPLLRRLGGPGNPSGARAAHSPASATPTTP</sequence>
<evidence type="ECO:0000256" key="5">
    <source>
        <dbReference type="SAM" id="Phobius"/>
    </source>
</evidence>
<dbReference type="AlphaFoldDB" id="A0A974XYK6"/>
<dbReference type="PANTHER" id="PTHR44366:SF1">
    <property type="entry name" value="UDP-N-ACETYLGLUCOSAMINE--PEPTIDE N-ACETYLGLUCOSAMINYLTRANSFERASE 110 KDA SUBUNIT"/>
    <property type="match status" value="1"/>
</dbReference>
<dbReference type="Gene3D" id="1.25.40.10">
    <property type="entry name" value="Tetratricopeptide repeat domain"/>
    <property type="match status" value="3"/>
</dbReference>
<dbReference type="Proteomes" id="UP000639274">
    <property type="component" value="Chromosome"/>
</dbReference>
<keyword evidence="2" id="KW-0802">TPR repeat</keyword>
<evidence type="ECO:0000256" key="4">
    <source>
        <dbReference type="SAM" id="MobiDB-lite"/>
    </source>
</evidence>
<evidence type="ECO:0000256" key="1">
    <source>
        <dbReference type="ARBA" id="ARBA00023125"/>
    </source>
</evidence>
<dbReference type="PROSITE" id="PS51755">
    <property type="entry name" value="OMPR_PHOB"/>
    <property type="match status" value="1"/>
</dbReference>
<dbReference type="KEGG" id="lsf:I8J32_010565"/>
<feature type="compositionally biased region" description="Low complexity" evidence="4">
    <location>
        <begin position="717"/>
        <end position="734"/>
    </location>
</feature>
<dbReference type="Pfam" id="PF00486">
    <property type="entry name" value="Trans_reg_C"/>
    <property type="match status" value="1"/>
</dbReference>
<dbReference type="GO" id="GO:0000160">
    <property type="term" value="P:phosphorelay signal transduction system"/>
    <property type="evidence" value="ECO:0007669"/>
    <property type="project" value="InterPro"/>
</dbReference>
<accession>A0A974XYK6</accession>
<dbReference type="SMART" id="SM00862">
    <property type="entry name" value="Trans_reg_C"/>
    <property type="match status" value="1"/>
</dbReference>
<gene>
    <name evidence="7" type="ORF">I8J32_010565</name>
</gene>
<dbReference type="CDD" id="cd00383">
    <property type="entry name" value="trans_reg_C"/>
    <property type="match status" value="1"/>
</dbReference>
<reference evidence="7 8" key="1">
    <citation type="submission" date="2021-03" db="EMBL/GenBank/DDBJ databases">
        <title>Lysobacter sp. nov. isolated from soil of gangwondo yeongwol, south Korea.</title>
        <authorList>
            <person name="Kim K.R."/>
            <person name="Kim K.H."/>
            <person name="Jeon C.O."/>
        </authorList>
    </citation>
    <scope>NUCLEOTIDE SEQUENCE [LARGE SCALE GENOMIC DNA]</scope>
    <source>
        <strain evidence="7 8">R19</strain>
    </source>
</reference>
<dbReference type="GO" id="GO:0003677">
    <property type="term" value="F:DNA binding"/>
    <property type="evidence" value="ECO:0007669"/>
    <property type="project" value="UniProtKB-UniRule"/>
</dbReference>
<evidence type="ECO:0000256" key="3">
    <source>
        <dbReference type="PROSITE-ProRule" id="PRU01091"/>
    </source>
</evidence>
<dbReference type="PROSITE" id="PS50005">
    <property type="entry name" value="TPR"/>
    <property type="match status" value="2"/>
</dbReference>
<proteinExistence type="predicted"/>
<dbReference type="RefSeq" id="WP_200611860.1">
    <property type="nucleotide sequence ID" value="NZ_CP071518.1"/>
</dbReference>
<dbReference type="InterPro" id="IPR016032">
    <property type="entry name" value="Sig_transdc_resp-reg_C-effctor"/>
</dbReference>
<keyword evidence="5" id="KW-0812">Transmembrane</keyword>
<dbReference type="GO" id="GO:0006355">
    <property type="term" value="P:regulation of DNA-templated transcription"/>
    <property type="evidence" value="ECO:0007669"/>
    <property type="project" value="InterPro"/>
</dbReference>
<feature type="repeat" description="TPR" evidence="2">
    <location>
        <begin position="489"/>
        <end position="522"/>
    </location>
</feature>
<dbReference type="InterPro" id="IPR037919">
    <property type="entry name" value="OGT"/>
</dbReference>
<feature type="domain" description="OmpR/PhoB-type" evidence="6">
    <location>
        <begin position="14"/>
        <end position="112"/>
    </location>
</feature>
<evidence type="ECO:0000256" key="2">
    <source>
        <dbReference type="PROSITE-ProRule" id="PRU00339"/>
    </source>
</evidence>
<dbReference type="EMBL" id="CP071518">
    <property type="protein sequence ID" value="QSX77235.1"/>
    <property type="molecule type" value="Genomic_DNA"/>
</dbReference>
<dbReference type="SUPFAM" id="SSF46894">
    <property type="entry name" value="C-terminal effector domain of the bipartite response regulators"/>
    <property type="match status" value="1"/>
</dbReference>
<dbReference type="InterPro" id="IPR019734">
    <property type="entry name" value="TPR_rpt"/>
</dbReference>
<keyword evidence="8" id="KW-1185">Reference proteome</keyword>
<dbReference type="PANTHER" id="PTHR44366">
    <property type="entry name" value="UDP-N-ACETYLGLUCOSAMINE--PEPTIDE N-ACETYLGLUCOSAMINYLTRANSFERASE 110 KDA SUBUNIT"/>
    <property type="match status" value="1"/>
</dbReference>
<name>A0A974XYK6_9GAMM</name>
<evidence type="ECO:0000313" key="8">
    <source>
        <dbReference type="Proteomes" id="UP000639274"/>
    </source>
</evidence>
<organism evidence="7 8">
    <name type="scientific">Agrilutibacter solisilvae</name>
    <dbReference type="NCBI Taxonomy" id="2763317"/>
    <lineage>
        <taxon>Bacteria</taxon>
        <taxon>Pseudomonadati</taxon>
        <taxon>Pseudomonadota</taxon>
        <taxon>Gammaproteobacteria</taxon>
        <taxon>Lysobacterales</taxon>
        <taxon>Lysobacteraceae</taxon>
        <taxon>Agrilutibacter</taxon>
    </lineage>
</organism>
<evidence type="ECO:0000259" key="6">
    <source>
        <dbReference type="PROSITE" id="PS51755"/>
    </source>
</evidence>
<feature type="region of interest" description="Disordered" evidence="4">
    <location>
        <begin position="703"/>
        <end position="734"/>
    </location>
</feature>
<dbReference type="SMART" id="SM00028">
    <property type="entry name" value="TPR"/>
    <property type="match status" value="5"/>
</dbReference>